<reference evidence="8 9" key="1">
    <citation type="journal article" date="2016" name="Nat. Commun.">
        <title>Thousands of microbial genomes shed light on interconnected biogeochemical processes in an aquifer system.</title>
        <authorList>
            <person name="Anantharaman K."/>
            <person name="Brown C.T."/>
            <person name="Hug L.A."/>
            <person name="Sharon I."/>
            <person name="Castelle C.J."/>
            <person name="Probst A.J."/>
            <person name="Thomas B.C."/>
            <person name="Singh A."/>
            <person name="Wilkins M.J."/>
            <person name="Karaoz U."/>
            <person name="Brodie E.L."/>
            <person name="Williams K.H."/>
            <person name="Hubbard S.S."/>
            <person name="Banfield J.F."/>
        </authorList>
    </citation>
    <scope>NUCLEOTIDE SEQUENCE [LARGE SCALE GENOMIC DNA]</scope>
</reference>
<dbReference type="PANTHER" id="PTHR21139:SF42">
    <property type="entry name" value="TRIOSEPHOSPHATE ISOMERASE"/>
    <property type="match status" value="1"/>
</dbReference>
<keyword evidence="3 6" id="KW-0963">Cytoplasm</keyword>
<comment type="catalytic activity">
    <reaction evidence="6 7">
        <text>D-glyceraldehyde 3-phosphate = dihydroxyacetone phosphate</text>
        <dbReference type="Rhea" id="RHEA:18585"/>
        <dbReference type="ChEBI" id="CHEBI:57642"/>
        <dbReference type="ChEBI" id="CHEBI:59776"/>
        <dbReference type="EC" id="5.3.1.1"/>
    </reaction>
</comment>
<comment type="function">
    <text evidence="6">Involved in the gluconeogenesis. Catalyzes stereospecifically the conversion of dihydroxyacetone phosphate (DHAP) to D-glyceraldehyde-3-phosphate (G3P).</text>
</comment>
<dbReference type="Proteomes" id="UP000178825">
    <property type="component" value="Unassembled WGS sequence"/>
</dbReference>
<proteinExistence type="inferred from homology"/>
<feature type="active site" description="Proton acceptor" evidence="6">
    <location>
        <position position="165"/>
    </location>
</feature>
<evidence type="ECO:0000256" key="1">
    <source>
        <dbReference type="ARBA" id="ARBA00007422"/>
    </source>
</evidence>
<comment type="pathway">
    <text evidence="6 7">Carbohydrate biosynthesis; gluconeogenesis.</text>
</comment>
<feature type="binding site" evidence="6">
    <location>
        <position position="171"/>
    </location>
    <ligand>
        <name>substrate</name>
    </ligand>
</feature>
<dbReference type="InterPro" id="IPR022896">
    <property type="entry name" value="TrioseP_Isoase_bac/euk"/>
</dbReference>
<feature type="binding site" evidence="6">
    <location>
        <position position="207"/>
    </location>
    <ligand>
        <name>substrate</name>
    </ligand>
</feature>
<dbReference type="UniPathway" id="UPA00138"/>
<evidence type="ECO:0000256" key="5">
    <source>
        <dbReference type="ARBA" id="ARBA00023235"/>
    </source>
</evidence>
<comment type="subcellular location">
    <subcellularLocation>
        <location evidence="6 7">Cytoplasm</location>
    </subcellularLocation>
</comment>
<dbReference type="HAMAP" id="MF_00147_B">
    <property type="entry name" value="TIM_B"/>
    <property type="match status" value="1"/>
</dbReference>
<keyword evidence="2 6" id="KW-0312">Gluconeogenesis</keyword>
<dbReference type="Gene3D" id="3.20.20.70">
    <property type="entry name" value="Aldolase class I"/>
    <property type="match status" value="1"/>
</dbReference>
<evidence type="ECO:0000313" key="9">
    <source>
        <dbReference type="Proteomes" id="UP000178825"/>
    </source>
</evidence>
<dbReference type="InterPro" id="IPR013785">
    <property type="entry name" value="Aldolase_TIM"/>
</dbReference>
<dbReference type="InterPro" id="IPR020861">
    <property type="entry name" value="Triosephosphate_isomerase_AS"/>
</dbReference>
<keyword evidence="4 6" id="KW-0324">Glycolysis</keyword>
<comment type="pathway">
    <text evidence="6 7">Carbohydrate degradation; glycolysis; D-glyceraldehyde 3-phosphate from glycerone phosphate: step 1/1.</text>
</comment>
<keyword evidence="5 6" id="KW-0413">Isomerase</keyword>
<name>A0A1F6BQC8_9BACT</name>
<dbReference type="NCBIfam" id="TIGR00419">
    <property type="entry name" value="tim"/>
    <property type="match status" value="1"/>
</dbReference>
<dbReference type="UniPathway" id="UPA00109">
    <property type="reaction ID" value="UER00189"/>
</dbReference>
<dbReference type="SUPFAM" id="SSF51351">
    <property type="entry name" value="Triosephosphate isomerase (TIM)"/>
    <property type="match status" value="1"/>
</dbReference>
<accession>A0A1F6BQC8</accession>
<dbReference type="AlphaFoldDB" id="A0A1F6BQC8"/>
<dbReference type="CDD" id="cd00311">
    <property type="entry name" value="TIM"/>
    <property type="match status" value="1"/>
</dbReference>
<dbReference type="GO" id="GO:0046166">
    <property type="term" value="P:glyceraldehyde-3-phosphate biosynthetic process"/>
    <property type="evidence" value="ECO:0007669"/>
    <property type="project" value="TreeGrafter"/>
</dbReference>
<evidence type="ECO:0000256" key="6">
    <source>
        <dbReference type="HAMAP-Rule" id="MF_00147"/>
    </source>
</evidence>
<dbReference type="PANTHER" id="PTHR21139">
    <property type="entry name" value="TRIOSEPHOSPHATE ISOMERASE"/>
    <property type="match status" value="1"/>
</dbReference>
<evidence type="ECO:0000256" key="2">
    <source>
        <dbReference type="ARBA" id="ARBA00022432"/>
    </source>
</evidence>
<dbReference type="EMBL" id="MFKJ01000007">
    <property type="protein sequence ID" value="OGG39131.1"/>
    <property type="molecule type" value="Genomic_DNA"/>
</dbReference>
<dbReference type="GO" id="GO:0006094">
    <property type="term" value="P:gluconeogenesis"/>
    <property type="evidence" value="ECO:0007669"/>
    <property type="project" value="UniProtKB-UniRule"/>
</dbReference>
<protein>
    <recommendedName>
        <fullName evidence="6 7">Triosephosphate isomerase</fullName>
        <shortName evidence="6">TIM</shortName>
        <shortName evidence="6">TPI</shortName>
        <ecNumber evidence="6 7">5.3.1.1</ecNumber>
    </recommendedName>
    <alternativeName>
        <fullName evidence="6">Triose-phosphate isomerase</fullName>
    </alternativeName>
</protein>
<dbReference type="EC" id="5.3.1.1" evidence="6 7"/>
<dbReference type="GO" id="GO:0004807">
    <property type="term" value="F:triose-phosphate isomerase activity"/>
    <property type="evidence" value="ECO:0007669"/>
    <property type="project" value="UniProtKB-UniRule"/>
</dbReference>
<dbReference type="GO" id="GO:0019563">
    <property type="term" value="P:glycerol catabolic process"/>
    <property type="evidence" value="ECO:0007669"/>
    <property type="project" value="TreeGrafter"/>
</dbReference>
<dbReference type="STRING" id="1798470.A3D55_00265"/>
<comment type="similarity">
    <text evidence="1 6 7">Belongs to the triosephosphate isomerase family.</text>
</comment>
<feature type="binding site" evidence="6">
    <location>
        <begin position="228"/>
        <end position="229"/>
    </location>
    <ligand>
        <name>substrate</name>
    </ligand>
</feature>
<evidence type="ECO:0000256" key="3">
    <source>
        <dbReference type="ARBA" id="ARBA00022490"/>
    </source>
</evidence>
<organism evidence="8 9">
    <name type="scientific">Candidatus Jorgensenbacteria bacterium RIFCSPHIGHO2_02_FULL_45_20</name>
    <dbReference type="NCBI Taxonomy" id="1798470"/>
    <lineage>
        <taxon>Bacteria</taxon>
        <taxon>Candidatus Joergenseniibacteriota</taxon>
    </lineage>
</organism>
<evidence type="ECO:0000313" key="8">
    <source>
        <dbReference type="EMBL" id="OGG39131.1"/>
    </source>
</evidence>
<sequence>MKKIIVANWKMNPLTENEAARLARAVDINRAIIVPPFIFLRQVGSVLKRASLGAQDVFLKNGAGAFTGEISPEMLKNAGVKFVIIGHSERRNIIGETDEVAAKKTEAAISAGLSVILCVGEPWAVRREGTESVKKFVGAQVKAVLKKIAKQPGSIVSARVKIAYEPVWAIGTGKTAFPADAVLVSKFIKSVFRKAGRKPPQVLYGGSVNSKNIGYFIAEKEIDGVLVGGASLDAKEFRRMAEAV</sequence>
<comment type="subunit">
    <text evidence="6 7">Homodimer.</text>
</comment>
<dbReference type="GO" id="GO:0005829">
    <property type="term" value="C:cytosol"/>
    <property type="evidence" value="ECO:0007669"/>
    <property type="project" value="TreeGrafter"/>
</dbReference>
<dbReference type="PROSITE" id="PS51440">
    <property type="entry name" value="TIM_2"/>
    <property type="match status" value="1"/>
</dbReference>
<dbReference type="GO" id="GO:0006096">
    <property type="term" value="P:glycolytic process"/>
    <property type="evidence" value="ECO:0007669"/>
    <property type="project" value="UniProtKB-UniRule"/>
</dbReference>
<dbReference type="Pfam" id="PF00121">
    <property type="entry name" value="TIM"/>
    <property type="match status" value="1"/>
</dbReference>
<dbReference type="InterPro" id="IPR035990">
    <property type="entry name" value="TIM_sf"/>
</dbReference>
<evidence type="ECO:0000256" key="7">
    <source>
        <dbReference type="RuleBase" id="RU363013"/>
    </source>
</evidence>
<feature type="binding site" evidence="6">
    <location>
        <begin position="8"/>
        <end position="10"/>
    </location>
    <ligand>
        <name>substrate</name>
    </ligand>
</feature>
<dbReference type="PROSITE" id="PS00171">
    <property type="entry name" value="TIM_1"/>
    <property type="match status" value="1"/>
</dbReference>
<gene>
    <name evidence="6" type="primary">tpiA</name>
    <name evidence="8" type="ORF">A3D55_00265</name>
</gene>
<dbReference type="InterPro" id="IPR000652">
    <property type="entry name" value="Triosephosphate_isomerase"/>
</dbReference>
<evidence type="ECO:0000256" key="4">
    <source>
        <dbReference type="ARBA" id="ARBA00023152"/>
    </source>
</evidence>
<comment type="caution">
    <text evidence="8">The sequence shown here is derived from an EMBL/GenBank/DDBJ whole genome shotgun (WGS) entry which is preliminary data.</text>
</comment>
<feature type="active site" description="Electrophile" evidence="6">
    <location>
        <position position="87"/>
    </location>
</feature>